<reference evidence="8 9" key="1">
    <citation type="submission" date="2018-01" db="EMBL/GenBank/DDBJ databases">
        <title>Successful Treatment of Persistent Burkholderia cepacia Bacteremia with Ceftazidime-Avibactam.</title>
        <authorList>
            <person name="Tamma P."/>
            <person name="Fan Y."/>
            <person name="Bergman Y."/>
            <person name="Sick-Samuels A."/>
            <person name="Hsu A."/>
            <person name="Timp W."/>
            <person name="Simner P."/>
        </authorList>
    </citation>
    <scope>NUCLEOTIDE SEQUENCE [LARGE SCALE GENOMIC DNA]</scope>
    <source>
        <strain evidence="8 9">170816</strain>
    </source>
</reference>
<dbReference type="AlphaFoldDB" id="A0A2S5DQW4"/>
<keyword evidence="6" id="KW-0407">Ion channel</keyword>
<dbReference type="InterPro" id="IPR018490">
    <property type="entry name" value="cNMP-bd_dom_sf"/>
</dbReference>
<dbReference type="SUPFAM" id="SSF51206">
    <property type="entry name" value="cAMP-binding domain-like"/>
    <property type="match status" value="1"/>
</dbReference>
<dbReference type="Pfam" id="PF00027">
    <property type="entry name" value="cNMP_binding"/>
    <property type="match status" value="1"/>
</dbReference>
<evidence type="ECO:0000313" key="9">
    <source>
        <dbReference type="Proteomes" id="UP000238655"/>
    </source>
</evidence>
<evidence type="ECO:0000256" key="2">
    <source>
        <dbReference type="ARBA" id="ARBA00022475"/>
    </source>
</evidence>
<dbReference type="Proteomes" id="UP000238655">
    <property type="component" value="Chromosome 3"/>
</dbReference>
<keyword evidence="5 6" id="KW-0472">Membrane</keyword>
<dbReference type="InterPro" id="IPR000595">
    <property type="entry name" value="cNMP-bd_dom"/>
</dbReference>
<keyword evidence="2" id="KW-1003">Cell membrane</keyword>
<dbReference type="InterPro" id="IPR016846">
    <property type="entry name" value="cNMP-bd_ion_channel"/>
</dbReference>
<dbReference type="SMART" id="SM00100">
    <property type="entry name" value="cNMP"/>
    <property type="match status" value="1"/>
</dbReference>
<evidence type="ECO:0000256" key="4">
    <source>
        <dbReference type="ARBA" id="ARBA00022989"/>
    </source>
</evidence>
<keyword evidence="3 6" id="KW-0812">Transmembrane</keyword>
<gene>
    <name evidence="8" type="ORF">C3743_34040</name>
</gene>
<evidence type="ECO:0000256" key="3">
    <source>
        <dbReference type="ARBA" id="ARBA00022692"/>
    </source>
</evidence>
<dbReference type="PANTHER" id="PTHR30221:SF1">
    <property type="entry name" value="SMALL-CONDUCTANCE MECHANOSENSITIVE CHANNEL"/>
    <property type="match status" value="1"/>
</dbReference>
<keyword evidence="6" id="KW-0997">Cell inner membrane</keyword>
<dbReference type="Gene3D" id="2.60.120.10">
    <property type="entry name" value="Jelly Rolls"/>
    <property type="match status" value="1"/>
</dbReference>
<dbReference type="Gene3D" id="1.10.287.1260">
    <property type="match status" value="1"/>
</dbReference>
<protein>
    <recommendedName>
        <fullName evidence="6">Small-conductance mechanosensitive channel</fullName>
    </recommendedName>
</protein>
<comment type="subunit">
    <text evidence="6">Homoheptamer.</text>
</comment>
<dbReference type="EMBL" id="PQVP01000003">
    <property type="protein sequence ID" value="POZ81453.1"/>
    <property type="molecule type" value="Genomic_DNA"/>
</dbReference>
<dbReference type="GO" id="GO:0005886">
    <property type="term" value="C:plasma membrane"/>
    <property type="evidence" value="ECO:0007669"/>
    <property type="project" value="UniProtKB-SubCell"/>
</dbReference>
<dbReference type="GO" id="GO:0008381">
    <property type="term" value="F:mechanosensitive monoatomic ion channel activity"/>
    <property type="evidence" value="ECO:0007669"/>
    <property type="project" value="InterPro"/>
</dbReference>
<dbReference type="PANTHER" id="PTHR30221">
    <property type="entry name" value="SMALL-CONDUCTANCE MECHANOSENSITIVE CHANNEL"/>
    <property type="match status" value="1"/>
</dbReference>
<organism evidence="8 9">
    <name type="scientific">Burkholderia contaminans</name>
    <dbReference type="NCBI Taxonomy" id="488447"/>
    <lineage>
        <taxon>Bacteria</taxon>
        <taxon>Pseudomonadati</taxon>
        <taxon>Pseudomonadota</taxon>
        <taxon>Betaproteobacteria</taxon>
        <taxon>Burkholderiales</taxon>
        <taxon>Burkholderiaceae</taxon>
        <taxon>Burkholderia</taxon>
        <taxon>Burkholderia cepacia complex</taxon>
    </lineage>
</organism>
<evidence type="ECO:0000313" key="8">
    <source>
        <dbReference type="EMBL" id="POZ81453.1"/>
    </source>
</evidence>
<comment type="function">
    <text evidence="6">Mechanosensitive channel that participates in the regulation of osmotic pressure changes within the cell, opening in response to stretch forces in the membrane lipid bilayer, without the need for other proteins. Contributes to normal resistance to hypoosmotic shock. Forms an ion channel of 1.0 nanosiemens conductance with a slight preference for anions.</text>
</comment>
<proteinExistence type="inferred from homology"/>
<keyword evidence="4 6" id="KW-1133">Transmembrane helix</keyword>
<sequence length="500" mass="52797">MLNLSDTALYGAPIVLADLVAWRLFGRGRGATRAVWRCAAFAALTAVLFAHGVSPLAVPASATGLDRIALQAICIAWWLQCAIVFSLLLDHLLLPPAWRSQRLFHDIAAGVVFGAAVVAALGYVLGLPLSGVVATSGAVAVILGLALQNTLNDVFSGLVLNTTQPFRLNDTVSIGEIEGRIVESNWRATKLIDSLGNLVVVPNSAAARATIVNLSEPSGLHGVTLTLDVDPAVRPAVVVGALERAAASSLDVLARPAPVAVVKAFGTNAIRYELLGYVDALQKTTAVRNALYDLAHRHLAAAGTAWRPLASTVPAAAADGRDGHDGHDRRDVSRRLLLLRAVDLFAHVDGDDLAALADALVSRSFGQGDVIYASNSDTRVLTIVESGVAAVFVPGPAGDVEVRRMAPGDAIGQSVVLAGTRLHATVHAVTAMTVLQLRSDDLSALIRRKPELGRLMCESVTEHIAAEERMMIPPVEKAHASFSLIAWLEKEMKRVHDSIV</sequence>
<dbReference type="RefSeq" id="WP_089464295.1">
    <property type="nucleotide sequence ID" value="NZ_CM009577.1"/>
</dbReference>
<accession>A0A2S5DQW4</accession>
<feature type="transmembrane region" description="Helical" evidence="6">
    <location>
        <begin position="7"/>
        <end position="26"/>
    </location>
</feature>
<dbReference type="InterPro" id="IPR010920">
    <property type="entry name" value="LSM_dom_sf"/>
</dbReference>
<dbReference type="InterPro" id="IPR011066">
    <property type="entry name" value="MscS_channel_C_sf"/>
</dbReference>
<evidence type="ECO:0000259" key="7">
    <source>
        <dbReference type="PROSITE" id="PS50042"/>
    </source>
</evidence>
<feature type="domain" description="Cyclic nucleotide-binding" evidence="7">
    <location>
        <begin position="344"/>
        <end position="463"/>
    </location>
</feature>
<dbReference type="Pfam" id="PF00924">
    <property type="entry name" value="MS_channel_2nd"/>
    <property type="match status" value="1"/>
</dbReference>
<comment type="caution">
    <text evidence="8">The sequence shown here is derived from an EMBL/GenBank/DDBJ whole genome shotgun (WGS) entry which is preliminary data.</text>
</comment>
<evidence type="ECO:0000256" key="1">
    <source>
        <dbReference type="ARBA" id="ARBA00004651"/>
    </source>
</evidence>
<feature type="transmembrane region" description="Helical" evidence="6">
    <location>
        <begin position="103"/>
        <end position="123"/>
    </location>
</feature>
<evidence type="ECO:0000256" key="5">
    <source>
        <dbReference type="ARBA" id="ARBA00023136"/>
    </source>
</evidence>
<dbReference type="Gene3D" id="2.30.30.60">
    <property type="match status" value="1"/>
</dbReference>
<comment type="subcellular location">
    <subcellularLocation>
        <location evidence="6">Cell inner membrane</location>
        <topology evidence="6">Multi-pass membrane protein</topology>
    </subcellularLocation>
    <subcellularLocation>
        <location evidence="1">Cell membrane</location>
        <topology evidence="1">Multi-pass membrane protein</topology>
    </subcellularLocation>
</comment>
<dbReference type="CDD" id="cd00038">
    <property type="entry name" value="CAP_ED"/>
    <property type="match status" value="1"/>
</dbReference>
<dbReference type="InterPro" id="IPR014710">
    <property type="entry name" value="RmlC-like_jellyroll"/>
</dbReference>
<keyword evidence="6" id="KW-0813">Transport</keyword>
<dbReference type="PIRSF" id="PIRSF026673">
    <property type="entry name" value="UCP026673_ion_chan"/>
    <property type="match status" value="1"/>
</dbReference>
<feature type="transmembrane region" description="Helical" evidence="6">
    <location>
        <begin position="68"/>
        <end position="91"/>
    </location>
</feature>
<dbReference type="SUPFAM" id="SSF82689">
    <property type="entry name" value="Mechanosensitive channel protein MscS (YggB), C-terminal domain"/>
    <property type="match status" value="1"/>
</dbReference>
<dbReference type="PROSITE" id="PS50042">
    <property type="entry name" value="CNMP_BINDING_3"/>
    <property type="match status" value="1"/>
</dbReference>
<dbReference type="SUPFAM" id="SSF50182">
    <property type="entry name" value="Sm-like ribonucleoproteins"/>
    <property type="match status" value="1"/>
</dbReference>
<name>A0A2S5DQW4_9BURK</name>
<evidence type="ECO:0000256" key="6">
    <source>
        <dbReference type="RuleBase" id="RU369025"/>
    </source>
</evidence>
<dbReference type="InterPro" id="IPR006685">
    <property type="entry name" value="MscS_channel_2nd"/>
</dbReference>
<feature type="transmembrane region" description="Helical" evidence="6">
    <location>
        <begin position="38"/>
        <end position="62"/>
    </location>
</feature>
<dbReference type="InterPro" id="IPR023408">
    <property type="entry name" value="MscS_beta-dom_sf"/>
</dbReference>
<keyword evidence="6" id="KW-0406">Ion transport</keyword>
<dbReference type="InterPro" id="IPR045275">
    <property type="entry name" value="MscS_archaea/bacteria_type"/>
</dbReference>
<comment type="similarity">
    <text evidence="6">Belongs to the MscS (TC 1.A.23) family.</text>
</comment>